<proteinExistence type="predicted"/>
<sequence length="66" mass="7795">MSIQNAWHLHCKKGGEFDQQSFKKRIAIALLIQNKKNPSYQKGHATRTMQQNIDLRYNRMDHLVIT</sequence>
<name>A0A482WCE0_ASBVE</name>
<comment type="caution">
    <text evidence="1">The sequence shown here is derived from an EMBL/GenBank/DDBJ whole genome shotgun (WGS) entry which is preliminary data.</text>
</comment>
<organism evidence="1 2">
    <name type="scientific">Asbolus verrucosus</name>
    <name type="common">Desert ironclad beetle</name>
    <dbReference type="NCBI Taxonomy" id="1661398"/>
    <lineage>
        <taxon>Eukaryota</taxon>
        <taxon>Metazoa</taxon>
        <taxon>Ecdysozoa</taxon>
        <taxon>Arthropoda</taxon>
        <taxon>Hexapoda</taxon>
        <taxon>Insecta</taxon>
        <taxon>Pterygota</taxon>
        <taxon>Neoptera</taxon>
        <taxon>Endopterygota</taxon>
        <taxon>Coleoptera</taxon>
        <taxon>Polyphaga</taxon>
        <taxon>Cucujiformia</taxon>
        <taxon>Tenebrionidae</taxon>
        <taxon>Pimeliinae</taxon>
        <taxon>Asbolus</taxon>
    </lineage>
</organism>
<dbReference type="AlphaFoldDB" id="A0A482WCE0"/>
<gene>
    <name evidence="1" type="ORF">BDFB_013494</name>
</gene>
<protein>
    <submittedName>
        <fullName evidence="1">Uncharacterized protein</fullName>
    </submittedName>
</protein>
<reference evidence="1 2" key="1">
    <citation type="submission" date="2017-03" db="EMBL/GenBank/DDBJ databases">
        <title>Genome of the blue death feigning beetle - Asbolus verrucosus.</title>
        <authorList>
            <person name="Rider S.D."/>
        </authorList>
    </citation>
    <scope>NUCLEOTIDE SEQUENCE [LARGE SCALE GENOMIC DNA]</scope>
    <source>
        <strain evidence="1">Butters</strain>
        <tissue evidence="1">Head and leg muscle</tissue>
    </source>
</reference>
<dbReference type="Proteomes" id="UP000292052">
    <property type="component" value="Unassembled WGS sequence"/>
</dbReference>
<keyword evidence="2" id="KW-1185">Reference proteome</keyword>
<dbReference type="OrthoDB" id="6766487at2759"/>
<evidence type="ECO:0000313" key="1">
    <source>
        <dbReference type="EMBL" id="RZC42299.1"/>
    </source>
</evidence>
<evidence type="ECO:0000313" key="2">
    <source>
        <dbReference type="Proteomes" id="UP000292052"/>
    </source>
</evidence>
<accession>A0A482WCE0</accession>
<dbReference type="EMBL" id="QDEB01009344">
    <property type="protein sequence ID" value="RZC42299.1"/>
    <property type="molecule type" value="Genomic_DNA"/>
</dbReference>